<keyword evidence="1" id="KW-1133">Transmembrane helix</keyword>
<feature type="transmembrane region" description="Helical" evidence="1">
    <location>
        <begin position="7"/>
        <end position="27"/>
    </location>
</feature>
<dbReference type="RefSeq" id="WP_275418378.1">
    <property type="nucleotide sequence ID" value="NZ_CP106878.1"/>
</dbReference>
<reference evidence="3" key="1">
    <citation type="submission" date="2022-09" db="EMBL/GenBank/DDBJ databases">
        <title>Complete Genomes of Fervidibacillus albus and Fervidibacillus halotolerans isolated from tidal flat sediments.</title>
        <authorList>
            <person name="Kwon K.K."/>
            <person name="Yang S.-H."/>
            <person name="Park M.J."/>
            <person name="Oh H.-M."/>
        </authorList>
    </citation>
    <scope>NUCLEOTIDE SEQUENCE</scope>
    <source>
        <strain evidence="3">MEBiC13591</strain>
    </source>
</reference>
<dbReference type="SUPFAM" id="SSF54403">
    <property type="entry name" value="Cystatin/monellin"/>
    <property type="match status" value="2"/>
</dbReference>
<accession>A0A9E8LVR0</accession>
<dbReference type="Pfam" id="PF17881">
    <property type="entry name" value="TseB"/>
    <property type="match status" value="1"/>
</dbReference>
<organism evidence="3 4">
    <name type="scientific">Fervidibacillus albus</name>
    <dbReference type="NCBI Taxonomy" id="2980026"/>
    <lineage>
        <taxon>Bacteria</taxon>
        <taxon>Bacillati</taxon>
        <taxon>Bacillota</taxon>
        <taxon>Bacilli</taxon>
        <taxon>Bacillales</taxon>
        <taxon>Bacillaceae</taxon>
        <taxon>Fervidibacillus</taxon>
    </lineage>
</organism>
<evidence type="ECO:0000313" key="3">
    <source>
        <dbReference type="EMBL" id="WAA10583.1"/>
    </source>
</evidence>
<sequence length="168" mass="20110">MKKRKKFILFLFFLIIIALFSGSIILYKTAFDGIKWNKELAIDLVLQETEMEAVDDVEWFHYNETYYVVYGTTKDGEDMIVWIPKSDSNNYVVKMADEGLSEQEVIERFQNGLNDFTTDDYPKEIVRVKLGIVDDFPAYEITYIDQKDRYSFIYIDFYKGEWYRVYHL</sequence>
<dbReference type="AlphaFoldDB" id="A0A9E8LVR0"/>
<dbReference type="Proteomes" id="UP001164718">
    <property type="component" value="Chromosome"/>
</dbReference>
<evidence type="ECO:0000259" key="2">
    <source>
        <dbReference type="Pfam" id="PF17881"/>
    </source>
</evidence>
<gene>
    <name evidence="3" type="ORF">OE104_04490</name>
</gene>
<evidence type="ECO:0000256" key="1">
    <source>
        <dbReference type="SAM" id="Phobius"/>
    </source>
</evidence>
<keyword evidence="4" id="KW-1185">Reference proteome</keyword>
<dbReference type="InterPro" id="IPR046350">
    <property type="entry name" value="Cystatin_sf"/>
</dbReference>
<protein>
    <submittedName>
        <fullName evidence="3">DUF5590 domain-containing protein</fullName>
    </submittedName>
</protein>
<dbReference type="EMBL" id="CP106878">
    <property type="protein sequence ID" value="WAA10583.1"/>
    <property type="molecule type" value="Genomic_DNA"/>
</dbReference>
<dbReference type="InterPro" id="IPR041401">
    <property type="entry name" value="TseB-like_dom"/>
</dbReference>
<feature type="domain" description="Cell wall elongation regulator TseB-like" evidence="2">
    <location>
        <begin position="41"/>
        <end position="84"/>
    </location>
</feature>
<evidence type="ECO:0000313" key="4">
    <source>
        <dbReference type="Proteomes" id="UP001164718"/>
    </source>
</evidence>
<dbReference type="KEGG" id="faf:OE104_04490"/>
<keyword evidence="1" id="KW-0472">Membrane</keyword>
<dbReference type="Gene3D" id="3.10.450.40">
    <property type="match status" value="2"/>
</dbReference>
<proteinExistence type="predicted"/>
<keyword evidence="1" id="KW-0812">Transmembrane</keyword>
<name>A0A9E8LVR0_9BACI</name>